<dbReference type="PIRSF" id="PIRSF006171">
    <property type="entry name" value="RR_citrat_malat"/>
    <property type="match status" value="1"/>
</dbReference>
<dbReference type="SMART" id="SM00448">
    <property type="entry name" value="REC"/>
    <property type="match status" value="1"/>
</dbReference>
<feature type="domain" description="Response regulatory" evidence="11">
    <location>
        <begin position="3"/>
        <end position="122"/>
    </location>
</feature>
<dbReference type="InterPro" id="IPR024187">
    <property type="entry name" value="Sig_transdc_resp-reg_cit/mal"/>
</dbReference>
<dbReference type="GO" id="GO:0003677">
    <property type="term" value="F:DNA binding"/>
    <property type="evidence" value="ECO:0007669"/>
    <property type="project" value="UniProtKB-KW"/>
</dbReference>
<dbReference type="InterPro" id="IPR011006">
    <property type="entry name" value="CheY-like_superfamily"/>
</dbReference>
<evidence type="ECO:0000256" key="3">
    <source>
        <dbReference type="ARBA" id="ARBA00022553"/>
    </source>
</evidence>
<gene>
    <name evidence="12" type="ORF">G5C65_26285</name>
</gene>
<proteinExistence type="predicted"/>
<dbReference type="GO" id="GO:0000156">
    <property type="term" value="F:phosphorelay response regulator activity"/>
    <property type="evidence" value="ECO:0007669"/>
    <property type="project" value="TreeGrafter"/>
</dbReference>
<organism evidence="12 13">
    <name type="scientific">Streptomyces boncukensis</name>
    <dbReference type="NCBI Taxonomy" id="2711219"/>
    <lineage>
        <taxon>Bacteria</taxon>
        <taxon>Bacillati</taxon>
        <taxon>Actinomycetota</taxon>
        <taxon>Actinomycetes</taxon>
        <taxon>Kitasatosporales</taxon>
        <taxon>Streptomycetaceae</taxon>
        <taxon>Streptomyces</taxon>
    </lineage>
</organism>
<dbReference type="InterPro" id="IPR051271">
    <property type="entry name" value="2C-system_Tx_regulators"/>
</dbReference>
<evidence type="ECO:0000256" key="9">
    <source>
        <dbReference type="PIRNR" id="PIRNR006171"/>
    </source>
</evidence>
<comment type="caution">
    <text evidence="12">The sequence shown here is derived from an EMBL/GenBank/DDBJ whole genome shotgun (WGS) entry which is preliminary data.</text>
</comment>
<dbReference type="RefSeq" id="WP_165301425.1">
    <property type="nucleotide sequence ID" value="NZ_JAAKZZ010000354.1"/>
</dbReference>
<dbReference type="EMBL" id="JAAKZZ010000354">
    <property type="protein sequence ID" value="NGO71798.1"/>
    <property type="molecule type" value="Genomic_DNA"/>
</dbReference>
<keyword evidence="7 9" id="KW-0010">Activator</keyword>
<keyword evidence="4 9" id="KW-0902">Two-component regulatory system</keyword>
<dbReference type="GO" id="GO:0003700">
    <property type="term" value="F:DNA-binding transcription factor activity"/>
    <property type="evidence" value="ECO:0007669"/>
    <property type="project" value="InterPro"/>
</dbReference>
<keyword evidence="8 9" id="KW-0804">Transcription</keyword>
<evidence type="ECO:0000256" key="10">
    <source>
        <dbReference type="PROSITE-ProRule" id="PRU00169"/>
    </source>
</evidence>
<accession>A0A6G4X339</accession>
<dbReference type="Gene3D" id="3.40.50.2300">
    <property type="match status" value="1"/>
</dbReference>
<evidence type="ECO:0000313" key="12">
    <source>
        <dbReference type="EMBL" id="NGO71798.1"/>
    </source>
</evidence>
<keyword evidence="3 10" id="KW-0597">Phosphoprotein</keyword>
<keyword evidence="13" id="KW-1185">Reference proteome</keyword>
<keyword evidence="6 9" id="KW-0238">DNA-binding</keyword>
<evidence type="ECO:0000256" key="5">
    <source>
        <dbReference type="ARBA" id="ARBA00023015"/>
    </source>
</evidence>
<dbReference type="PANTHER" id="PTHR45526">
    <property type="entry name" value="TRANSCRIPTIONAL REGULATORY PROTEIN DPIA"/>
    <property type="match status" value="1"/>
</dbReference>
<keyword evidence="5 9" id="KW-0805">Transcription regulation</keyword>
<evidence type="ECO:0000256" key="4">
    <source>
        <dbReference type="ARBA" id="ARBA00023012"/>
    </source>
</evidence>
<evidence type="ECO:0000256" key="6">
    <source>
        <dbReference type="ARBA" id="ARBA00023125"/>
    </source>
</evidence>
<protein>
    <recommendedName>
        <fullName evidence="9">Transcriptional regulatory protein</fullName>
    </recommendedName>
</protein>
<dbReference type="Proteomes" id="UP000477722">
    <property type="component" value="Unassembled WGS sequence"/>
</dbReference>
<dbReference type="PANTHER" id="PTHR45526:SF1">
    <property type="entry name" value="TRANSCRIPTIONAL REGULATORY PROTEIN DCUR-RELATED"/>
    <property type="match status" value="1"/>
</dbReference>
<dbReference type="SUPFAM" id="SSF52172">
    <property type="entry name" value="CheY-like"/>
    <property type="match status" value="1"/>
</dbReference>
<keyword evidence="2 9" id="KW-0963">Cytoplasm</keyword>
<dbReference type="PROSITE" id="PS50110">
    <property type="entry name" value="RESPONSE_REGULATORY"/>
    <property type="match status" value="1"/>
</dbReference>
<evidence type="ECO:0000259" key="11">
    <source>
        <dbReference type="PROSITE" id="PS50110"/>
    </source>
</evidence>
<evidence type="ECO:0000256" key="1">
    <source>
        <dbReference type="ARBA" id="ARBA00004496"/>
    </source>
</evidence>
<evidence type="ECO:0000256" key="8">
    <source>
        <dbReference type="ARBA" id="ARBA00023163"/>
    </source>
</evidence>
<reference evidence="12 13" key="1">
    <citation type="submission" date="2020-02" db="EMBL/GenBank/DDBJ databases">
        <title>Whole-genome analyses of novel actinobacteria.</title>
        <authorList>
            <person name="Sahin N."/>
            <person name="Tatar D."/>
        </authorList>
    </citation>
    <scope>NUCLEOTIDE SEQUENCE [LARGE SCALE GENOMIC DNA]</scope>
    <source>
        <strain evidence="12 13">SB3404</strain>
    </source>
</reference>
<dbReference type="GO" id="GO:0005737">
    <property type="term" value="C:cytoplasm"/>
    <property type="evidence" value="ECO:0007669"/>
    <property type="project" value="UniProtKB-SubCell"/>
</dbReference>
<name>A0A6G4X339_9ACTN</name>
<feature type="modified residue" description="4-aspartylphosphate" evidence="10">
    <location>
        <position position="54"/>
    </location>
</feature>
<comment type="subcellular location">
    <subcellularLocation>
        <location evidence="1 9">Cytoplasm</location>
    </subcellularLocation>
</comment>
<sequence>MIRVLVVDDDFMVARLHSTLVERVPGFEVAAVAHTGAEAVSRVRALRPDLVLLDLYLPDLSGLEVLRRLRGDAAPGEGPDVLVVTAARDAESVRAAQHGGAVQYVVKPFEGRLLQERLRRYAERLREFERLAAAGQDGVDRLMGARGAPGGGATLAPAAPAAALPKGLTEQTCALVRGVLDAAGGDDGLSASECAERSGLSRVSARRYLEHFVATGTAQVTLRYGATGRPERRYHRL</sequence>
<evidence type="ECO:0000256" key="2">
    <source>
        <dbReference type="ARBA" id="ARBA00022490"/>
    </source>
</evidence>
<dbReference type="InterPro" id="IPR001789">
    <property type="entry name" value="Sig_transdc_resp-reg_receiver"/>
</dbReference>
<dbReference type="Pfam" id="PF00072">
    <property type="entry name" value="Response_reg"/>
    <property type="match status" value="1"/>
</dbReference>
<evidence type="ECO:0000256" key="7">
    <source>
        <dbReference type="ARBA" id="ARBA00023159"/>
    </source>
</evidence>
<dbReference type="AlphaFoldDB" id="A0A6G4X339"/>
<evidence type="ECO:0000313" key="13">
    <source>
        <dbReference type="Proteomes" id="UP000477722"/>
    </source>
</evidence>